<proteinExistence type="inferred from homology"/>
<sequence length="329" mass="36739">MALLRQKLQRNLQLPLPELQICSCPSFPCFPKPLSHVTIHQGLVGDFYDLEKLCVLGHGNQGIVCKVRHRPTSAIYALKMVQEEENIITNSCVSRELEILACTNSPFVVKCHGIFEPRAGEKAILMEYMDAGTLDTLLKANGPFPETLLAHIAHQALNGLSYLHACKIVHLDIKPSNLLVNKDMKVKIGDFGVSRIVHGSTTSYDNLGSQGTYAYMSPERLDSETFGSSSEKDIYAGDVWSLGVTLWELSVGHFPFFTPGKRPSWMEVAMVICFGEFPSLPKQASHEFGSFLNCCLERAPSKRWTVSQLLSHPFICMEREPNRLPSFTH</sequence>
<dbReference type="PROSITE" id="PS50011">
    <property type="entry name" value="PROTEIN_KINASE_DOM"/>
    <property type="match status" value="1"/>
</dbReference>
<dbReference type="PANTHER" id="PTHR48013:SF9">
    <property type="entry name" value="DUAL SPECIFICITY MITOGEN-ACTIVATED PROTEIN KINASE KINASE 5"/>
    <property type="match status" value="1"/>
</dbReference>
<comment type="caution">
    <text evidence="11">The sequence shown here is derived from an EMBL/GenBank/DDBJ whole genome shotgun (WGS) entry which is preliminary data.</text>
</comment>
<evidence type="ECO:0000256" key="4">
    <source>
        <dbReference type="ARBA" id="ARBA00022840"/>
    </source>
</evidence>
<evidence type="ECO:0000259" key="10">
    <source>
        <dbReference type="PROSITE" id="PS50011"/>
    </source>
</evidence>
<evidence type="ECO:0000256" key="9">
    <source>
        <dbReference type="ARBA" id="ARBA00051693"/>
    </source>
</evidence>
<dbReference type="SUPFAM" id="SSF56112">
    <property type="entry name" value="Protein kinase-like (PK-like)"/>
    <property type="match status" value="1"/>
</dbReference>
<dbReference type="CDD" id="cd06623">
    <property type="entry name" value="PKc_MAPKK_plant_like"/>
    <property type="match status" value="1"/>
</dbReference>
<keyword evidence="1" id="KW-0808">Transferase</keyword>
<dbReference type="EC" id="2.7.12.2" evidence="6"/>
<dbReference type="PANTHER" id="PTHR48013">
    <property type="entry name" value="DUAL SPECIFICITY MITOGEN-ACTIVATED PROTEIN KINASE KINASE 5-RELATED"/>
    <property type="match status" value="1"/>
</dbReference>
<gene>
    <name evidence="11" type="ORF">P3X46_017643</name>
</gene>
<keyword evidence="2" id="KW-0547">Nucleotide-binding</keyword>
<dbReference type="InterPro" id="IPR008271">
    <property type="entry name" value="Ser/Thr_kinase_AS"/>
</dbReference>
<evidence type="ECO:0000256" key="2">
    <source>
        <dbReference type="ARBA" id="ARBA00022741"/>
    </source>
</evidence>
<name>A0ABQ9LS82_HEVBR</name>
<dbReference type="EMBL" id="JARPOI010000010">
    <property type="protein sequence ID" value="KAJ9169446.1"/>
    <property type="molecule type" value="Genomic_DNA"/>
</dbReference>
<comment type="similarity">
    <text evidence="5">Belongs to the protein kinase superfamily. STE Ser/Thr protein kinase family. MAP kinase kinase subfamily.</text>
</comment>
<evidence type="ECO:0000256" key="5">
    <source>
        <dbReference type="ARBA" id="ARBA00038035"/>
    </source>
</evidence>
<keyword evidence="4" id="KW-0067">ATP-binding</keyword>
<protein>
    <recommendedName>
        <fullName evidence="6">mitogen-activated protein kinase kinase</fullName>
        <ecNumber evidence="6">2.7.12.2</ecNumber>
    </recommendedName>
</protein>
<evidence type="ECO:0000256" key="6">
    <source>
        <dbReference type="ARBA" id="ARBA00038999"/>
    </source>
</evidence>
<keyword evidence="12" id="KW-1185">Reference proteome</keyword>
<evidence type="ECO:0000256" key="7">
    <source>
        <dbReference type="ARBA" id="ARBA00049014"/>
    </source>
</evidence>
<accession>A0ABQ9LS82</accession>
<comment type="catalytic activity">
    <reaction evidence="9">
        <text>L-tyrosyl-[protein] + ATP = O-phospho-L-tyrosyl-[protein] + ADP + H(+)</text>
        <dbReference type="Rhea" id="RHEA:10596"/>
        <dbReference type="Rhea" id="RHEA-COMP:10136"/>
        <dbReference type="Rhea" id="RHEA-COMP:20101"/>
        <dbReference type="ChEBI" id="CHEBI:15378"/>
        <dbReference type="ChEBI" id="CHEBI:30616"/>
        <dbReference type="ChEBI" id="CHEBI:46858"/>
        <dbReference type="ChEBI" id="CHEBI:61978"/>
        <dbReference type="ChEBI" id="CHEBI:456216"/>
        <dbReference type="EC" id="2.7.12.2"/>
    </reaction>
</comment>
<dbReference type="Gene3D" id="3.30.200.20">
    <property type="entry name" value="Phosphorylase Kinase, domain 1"/>
    <property type="match status" value="1"/>
</dbReference>
<keyword evidence="3" id="KW-0418">Kinase</keyword>
<reference evidence="11 12" key="1">
    <citation type="journal article" date="2023" name="Plant Biotechnol. J.">
        <title>Chromosome-level wild Hevea brasiliensis genome provides new tools for genomic-assisted breeding and valuable loci to elevate rubber yield.</title>
        <authorList>
            <person name="Cheng H."/>
            <person name="Song X."/>
            <person name="Hu Y."/>
            <person name="Wu T."/>
            <person name="Yang Q."/>
            <person name="An Z."/>
            <person name="Feng S."/>
            <person name="Deng Z."/>
            <person name="Wu W."/>
            <person name="Zeng X."/>
            <person name="Tu M."/>
            <person name="Wang X."/>
            <person name="Huang H."/>
        </authorList>
    </citation>
    <scope>NUCLEOTIDE SEQUENCE [LARGE SCALE GENOMIC DNA]</scope>
    <source>
        <strain evidence="11">MT/VB/25A 57/8</strain>
    </source>
</reference>
<dbReference type="InterPro" id="IPR000719">
    <property type="entry name" value="Prot_kinase_dom"/>
</dbReference>
<evidence type="ECO:0000313" key="11">
    <source>
        <dbReference type="EMBL" id="KAJ9169446.1"/>
    </source>
</evidence>
<evidence type="ECO:0000256" key="3">
    <source>
        <dbReference type="ARBA" id="ARBA00022777"/>
    </source>
</evidence>
<dbReference type="PROSITE" id="PS00108">
    <property type="entry name" value="PROTEIN_KINASE_ST"/>
    <property type="match status" value="1"/>
</dbReference>
<comment type="catalytic activity">
    <reaction evidence="8">
        <text>L-threonyl-[protein] + ATP = O-phospho-L-threonyl-[protein] + ADP + H(+)</text>
        <dbReference type="Rhea" id="RHEA:46608"/>
        <dbReference type="Rhea" id="RHEA-COMP:11060"/>
        <dbReference type="Rhea" id="RHEA-COMP:11605"/>
        <dbReference type="ChEBI" id="CHEBI:15378"/>
        <dbReference type="ChEBI" id="CHEBI:30013"/>
        <dbReference type="ChEBI" id="CHEBI:30616"/>
        <dbReference type="ChEBI" id="CHEBI:61977"/>
        <dbReference type="ChEBI" id="CHEBI:456216"/>
        <dbReference type="EC" id="2.7.12.2"/>
    </reaction>
</comment>
<feature type="domain" description="Protein kinase" evidence="10">
    <location>
        <begin position="50"/>
        <end position="315"/>
    </location>
</feature>
<organism evidence="11 12">
    <name type="scientific">Hevea brasiliensis</name>
    <name type="common">Para rubber tree</name>
    <name type="synonym">Siphonia brasiliensis</name>
    <dbReference type="NCBI Taxonomy" id="3981"/>
    <lineage>
        <taxon>Eukaryota</taxon>
        <taxon>Viridiplantae</taxon>
        <taxon>Streptophyta</taxon>
        <taxon>Embryophyta</taxon>
        <taxon>Tracheophyta</taxon>
        <taxon>Spermatophyta</taxon>
        <taxon>Magnoliopsida</taxon>
        <taxon>eudicotyledons</taxon>
        <taxon>Gunneridae</taxon>
        <taxon>Pentapetalae</taxon>
        <taxon>rosids</taxon>
        <taxon>fabids</taxon>
        <taxon>Malpighiales</taxon>
        <taxon>Euphorbiaceae</taxon>
        <taxon>Crotonoideae</taxon>
        <taxon>Micrandreae</taxon>
        <taxon>Hevea</taxon>
    </lineage>
</organism>
<dbReference type="Gene3D" id="1.10.510.10">
    <property type="entry name" value="Transferase(Phosphotransferase) domain 1"/>
    <property type="match status" value="1"/>
</dbReference>
<comment type="catalytic activity">
    <reaction evidence="7">
        <text>L-seryl-[protein] + ATP = O-phospho-L-seryl-[protein] + ADP + H(+)</text>
        <dbReference type="Rhea" id="RHEA:17989"/>
        <dbReference type="Rhea" id="RHEA-COMP:9863"/>
        <dbReference type="Rhea" id="RHEA-COMP:11604"/>
        <dbReference type="ChEBI" id="CHEBI:15378"/>
        <dbReference type="ChEBI" id="CHEBI:29999"/>
        <dbReference type="ChEBI" id="CHEBI:30616"/>
        <dbReference type="ChEBI" id="CHEBI:83421"/>
        <dbReference type="ChEBI" id="CHEBI:456216"/>
        <dbReference type="EC" id="2.7.12.2"/>
    </reaction>
</comment>
<dbReference type="InterPro" id="IPR011009">
    <property type="entry name" value="Kinase-like_dom_sf"/>
</dbReference>
<evidence type="ECO:0000256" key="8">
    <source>
        <dbReference type="ARBA" id="ARBA00049299"/>
    </source>
</evidence>
<evidence type="ECO:0000256" key="1">
    <source>
        <dbReference type="ARBA" id="ARBA00022679"/>
    </source>
</evidence>
<evidence type="ECO:0000313" key="12">
    <source>
        <dbReference type="Proteomes" id="UP001174677"/>
    </source>
</evidence>
<dbReference type="Pfam" id="PF00069">
    <property type="entry name" value="Pkinase"/>
    <property type="match status" value="1"/>
</dbReference>
<dbReference type="SMART" id="SM00220">
    <property type="entry name" value="S_TKc"/>
    <property type="match status" value="1"/>
</dbReference>
<dbReference type="Proteomes" id="UP001174677">
    <property type="component" value="Chromosome 10"/>
</dbReference>